<protein>
    <recommendedName>
        <fullName evidence="4">DUF1329 domain-containing protein</fullName>
    </recommendedName>
</protein>
<keyword evidence="1" id="KW-0732">Signal</keyword>
<dbReference type="Pfam" id="PF07044">
    <property type="entry name" value="DUF1329"/>
    <property type="match status" value="1"/>
</dbReference>
<dbReference type="EMBL" id="CP007783">
    <property type="protein sequence ID" value="AIO33238.1"/>
    <property type="molecule type" value="Genomic_DNA"/>
</dbReference>
<sequence length="449" mass="49944">MKRITLSVVVSAAIHAFVSATAGAAVSTQEAAQLKTTLTPFGAIRAANADGTIPAWTGDALKPPPSHTPGSVGPAPFADEKPLFQITAANMEKYADKLTEATKYMLKAYPEFRLDVYPTHRTSTAPQQVYDATFRNATTAKTAKDGLSLEDAFGGIPFPIPKSGIEVIWNGYAGWKGSTVSTLYNIYLVTSDGRRELASTIDITEQYGLYNPDGDAAKFDGLYWQHKGVTTGPARSAGEAHIGVFYTDFKDRDPISWQYLPGQRRVRKIPNVNYDTPNFFLSGVTQFDEAYGFFGKPDQMDFKIVGRREMYVPYNTNKLNLMSPDKAFGAHFPNPDAVRWELHRVWEVSATLKPGMRNVVPKRRLFVDEDSWNILMADEWDGQGKLYHGVISYPFVSYDLPGVVALPFMTFDFQTRAYAVSAFVQRYKPVARKPASFFNPDAMVQDALR</sequence>
<name>A0AAN0RT73_9BURK</name>
<evidence type="ECO:0000313" key="2">
    <source>
        <dbReference type="EMBL" id="AIO33238.1"/>
    </source>
</evidence>
<reference evidence="2 3" key="1">
    <citation type="submission" date="2014-05" db="EMBL/GenBank/DDBJ databases">
        <authorList>
            <person name="Bishop-Lilly K.A."/>
            <person name="Broomall S.M."/>
            <person name="Chain P.S."/>
            <person name="Chertkov O."/>
            <person name="Coyne S.R."/>
            <person name="Daligault H.E."/>
            <person name="Davenport K.W."/>
            <person name="Erkkila T."/>
            <person name="Frey K.G."/>
            <person name="Gibbons H.S."/>
            <person name="Gu W."/>
            <person name="Jaissle J."/>
            <person name="Johnson S.L."/>
            <person name="Koroleva G.I."/>
            <person name="Ladner J.T."/>
            <person name="Lo C.-C."/>
            <person name="Minogue T.D."/>
            <person name="Munk C."/>
            <person name="Palacios G.F."/>
            <person name="Redden C.L."/>
            <person name="Rosenzweig C.N."/>
            <person name="Scholz M.B."/>
            <person name="Teshima H."/>
            <person name="Xu Y."/>
        </authorList>
    </citation>
    <scope>NUCLEOTIDE SEQUENCE [LARGE SCALE GENOMIC DNA]</scope>
    <source>
        <strain evidence="2 3">DDS 22E-1</strain>
    </source>
</reference>
<evidence type="ECO:0000256" key="1">
    <source>
        <dbReference type="SAM" id="SignalP"/>
    </source>
</evidence>
<evidence type="ECO:0008006" key="4">
    <source>
        <dbReference type="Google" id="ProtNLM"/>
    </source>
</evidence>
<feature type="chain" id="PRO_5042857786" description="DUF1329 domain-containing protein" evidence="1">
    <location>
        <begin position="25"/>
        <end position="449"/>
    </location>
</feature>
<evidence type="ECO:0000313" key="3">
    <source>
        <dbReference type="Proteomes" id="UP000029413"/>
    </source>
</evidence>
<proteinExistence type="predicted"/>
<dbReference type="KEGG" id="bcen:DM39_1988"/>
<organism evidence="2 3">
    <name type="scientific">Burkholderia cenocepacia</name>
    <dbReference type="NCBI Taxonomy" id="95486"/>
    <lineage>
        <taxon>Bacteria</taxon>
        <taxon>Pseudomonadati</taxon>
        <taxon>Pseudomonadota</taxon>
        <taxon>Betaproteobacteria</taxon>
        <taxon>Burkholderiales</taxon>
        <taxon>Burkholderiaceae</taxon>
        <taxon>Burkholderia</taxon>
        <taxon>Burkholderia cepacia complex</taxon>
    </lineage>
</organism>
<dbReference type="InterPro" id="IPR010752">
    <property type="entry name" value="DUF1329"/>
</dbReference>
<keyword evidence="3" id="KW-1185">Reference proteome</keyword>
<dbReference type="Gene3D" id="2.50.20.10">
    <property type="entry name" value="Lipoprotein localisation LolA/LolB/LppX"/>
    <property type="match status" value="1"/>
</dbReference>
<dbReference type="AlphaFoldDB" id="A0AAN0RT73"/>
<accession>A0AAN0RT73</accession>
<dbReference type="CDD" id="cd16329">
    <property type="entry name" value="LolA_like"/>
    <property type="match status" value="1"/>
</dbReference>
<feature type="signal peptide" evidence="1">
    <location>
        <begin position="1"/>
        <end position="24"/>
    </location>
</feature>
<gene>
    <name evidence="2" type="ORF">DM39_1988</name>
</gene>
<dbReference type="Proteomes" id="UP000029413">
    <property type="component" value="Chromosome 1"/>
</dbReference>